<proteinExistence type="predicted"/>
<evidence type="ECO:0000259" key="2">
    <source>
        <dbReference type="Pfam" id="PF13349"/>
    </source>
</evidence>
<evidence type="ECO:0000256" key="1">
    <source>
        <dbReference type="SAM" id="MobiDB-lite"/>
    </source>
</evidence>
<dbReference type="InterPro" id="IPR025164">
    <property type="entry name" value="Toastrack_DUF4097"/>
</dbReference>
<dbReference type="AlphaFoldDB" id="A0A1M4EMY9"/>
<evidence type="ECO:0000313" key="3">
    <source>
        <dbReference type="EMBL" id="SBP00226.1"/>
    </source>
</evidence>
<keyword evidence="3" id="KW-0449">Lipoprotein</keyword>
<sequence>MIAGSLGLAAVLTGCGLGEHNADTVTYDVTDKVAALRVEADSGTVEVVESDRAGIHVSERLTWRKEKPKTSHEVRGDTLELAFTCPTSWGLGAAGVSCDVSYRVEVPKGLRVTAGTDSGDLTLKNLSGEVEASSDSGAIEAAGLTGKRVVMRTDSGDVTLTFTGQPDKVTTSTDSGRIEIHVPQGPYNVVTRTDSGGKEITAASDASAPRSIEAVSDSGDLAVMTP</sequence>
<gene>
    <name evidence="3" type="ORF">BN4615_P9742</name>
</gene>
<feature type="domain" description="DUF4097" evidence="2">
    <location>
        <begin position="35"/>
        <end position="160"/>
    </location>
</feature>
<dbReference type="EMBL" id="LT559118">
    <property type="protein sequence ID" value="SBP00226.1"/>
    <property type="molecule type" value="Genomic_DNA"/>
</dbReference>
<reference evidence="3" key="1">
    <citation type="submission" date="2016-04" db="EMBL/GenBank/DDBJ databases">
        <authorList>
            <person name="Evans L.H."/>
            <person name="Alamgir A."/>
            <person name="Owens N."/>
            <person name="Weber N.D."/>
            <person name="Virtaneva K."/>
            <person name="Barbian K."/>
            <person name="Babar A."/>
            <person name="Rosenke K."/>
        </authorList>
    </citation>
    <scope>NUCLEOTIDE SEQUENCE</scope>
    <source>
        <strain evidence="3">Nono1</strain>
    </source>
</reference>
<feature type="region of interest" description="Disordered" evidence="1">
    <location>
        <begin position="201"/>
        <end position="226"/>
    </location>
</feature>
<protein>
    <submittedName>
        <fullName evidence="3">Lipoprotein</fullName>
    </submittedName>
</protein>
<name>A0A1M4EMY9_9ACTN</name>
<dbReference type="Gene3D" id="2.160.20.120">
    <property type="match status" value="1"/>
</dbReference>
<organism evidence="3">
    <name type="scientific">Nonomuraea gerenzanensis</name>
    <dbReference type="NCBI Taxonomy" id="93944"/>
    <lineage>
        <taxon>Bacteria</taxon>
        <taxon>Bacillati</taxon>
        <taxon>Actinomycetota</taxon>
        <taxon>Actinomycetes</taxon>
        <taxon>Streptosporangiales</taxon>
        <taxon>Streptosporangiaceae</taxon>
        <taxon>Nonomuraea</taxon>
    </lineage>
</organism>
<accession>A0A1M4EMY9</accession>
<dbReference type="Pfam" id="PF13349">
    <property type="entry name" value="DUF4097"/>
    <property type="match status" value="1"/>
</dbReference>